<comment type="caution">
    <text evidence="3">The sequence shown here is derived from an EMBL/GenBank/DDBJ whole genome shotgun (WGS) entry which is preliminary data.</text>
</comment>
<feature type="region of interest" description="Disordered" evidence="1">
    <location>
        <begin position="29"/>
        <end position="51"/>
    </location>
</feature>
<name>A0A2P5A794_PARAD</name>
<organism evidence="3 4">
    <name type="scientific">Parasponia andersonii</name>
    <name type="common">Sponia andersonii</name>
    <dbReference type="NCBI Taxonomy" id="3476"/>
    <lineage>
        <taxon>Eukaryota</taxon>
        <taxon>Viridiplantae</taxon>
        <taxon>Streptophyta</taxon>
        <taxon>Embryophyta</taxon>
        <taxon>Tracheophyta</taxon>
        <taxon>Spermatophyta</taxon>
        <taxon>Magnoliopsida</taxon>
        <taxon>eudicotyledons</taxon>
        <taxon>Gunneridae</taxon>
        <taxon>Pentapetalae</taxon>
        <taxon>rosids</taxon>
        <taxon>fabids</taxon>
        <taxon>Rosales</taxon>
        <taxon>Cannabaceae</taxon>
        <taxon>Parasponia</taxon>
    </lineage>
</organism>
<gene>
    <name evidence="3" type="ORF">PanWU01x14_361730</name>
</gene>
<protein>
    <recommendedName>
        <fullName evidence="5">Secreted protein</fullName>
    </recommendedName>
</protein>
<feature type="compositionally biased region" description="Basic and acidic residues" evidence="1">
    <location>
        <begin position="29"/>
        <end position="46"/>
    </location>
</feature>
<evidence type="ECO:0000256" key="2">
    <source>
        <dbReference type="SAM" id="SignalP"/>
    </source>
</evidence>
<dbReference type="EMBL" id="JXTB01000821">
    <property type="protein sequence ID" value="PON32396.1"/>
    <property type="molecule type" value="Genomic_DNA"/>
</dbReference>
<evidence type="ECO:0000313" key="4">
    <source>
        <dbReference type="Proteomes" id="UP000237105"/>
    </source>
</evidence>
<feature type="chain" id="PRO_5015123897" description="Secreted protein" evidence="2">
    <location>
        <begin position="19"/>
        <end position="106"/>
    </location>
</feature>
<evidence type="ECO:0000256" key="1">
    <source>
        <dbReference type="SAM" id="MobiDB-lite"/>
    </source>
</evidence>
<evidence type="ECO:0000313" key="3">
    <source>
        <dbReference type="EMBL" id="PON32396.1"/>
    </source>
</evidence>
<accession>A0A2P5A794</accession>
<sequence>MVATIVVLLTSLHLLLRAASYCERERERERVTEGRELLKEREREGSCRASGRVRLHETVRARDTMTSRDSERERRQARMEQRCCVDGAVLLDVAGSRFRPTLLDNE</sequence>
<dbReference type="AlphaFoldDB" id="A0A2P5A794"/>
<keyword evidence="4" id="KW-1185">Reference proteome</keyword>
<keyword evidence="2" id="KW-0732">Signal</keyword>
<feature type="signal peptide" evidence="2">
    <location>
        <begin position="1"/>
        <end position="18"/>
    </location>
</feature>
<proteinExistence type="predicted"/>
<evidence type="ECO:0008006" key="5">
    <source>
        <dbReference type="Google" id="ProtNLM"/>
    </source>
</evidence>
<reference evidence="4" key="1">
    <citation type="submission" date="2016-06" db="EMBL/GenBank/DDBJ databases">
        <title>Parallel loss of symbiosis genes in relatives of nitrogen-fixing non-legume Parasponia.</title>
        <authorList>
            <person name="Van Velzen R."/>
            <person name="Holmer R."/>
            <person name="Bu F."/>
            <person name="Rutten L."/>
            <person name="Van Zeijl A."/>
            <person name="Liu W."/>
            <person name="Santuari L."/>
            <person name="Cao Q."/>
            <person name="Sharma T."/>
            <person name="Shen D."/>
            <person name="Roswanjaya Y."/>
            <person name="Wardhani T."/>
            <person name="Kalhor M.S."/>
            <person name="Jansen J."/>
            <person name="Van den Hoogen J."/>
            <person name="Gungor B."/>
            <person name="Hartog M."/>
            <person name="Hontelez J."/>
            <person name="Verver J."/>
            <person name="Yang W.-C."/>
            <person name="Schijlen E."/>
            <person name="Repin R."/>
            <person name="Schilthuizen M."/>
            <person name="Schranz E."/>
            <person name="Heidstra R."/>
            <person name="Miyata K."/>
            <person name="Fedorova E."/>
            <person name="Kohlen W."/>
            <person name="Bisseling T."/>
            <person name="Smit S."/>
            <person name="Geurts R."/>
        </authorList>
    </citation>
    <scope>NUCLEOTIDE SEQUENCE [LARGE SCALE GENOMIC DNA]</scope>
    <source>
        <strain evidence="4">cv. WU1-14</strain>
    </source>
</reference>
<dbReference type="Proteomes" id="UP000237105">
    <property type="component" value="Unassembled WGS sequence"/>
</dbReference>